<accession>A0A0L0BUC9</accession>
<organism evidence="1 2">
    <name type="scientific">Lucilia cuprina</name>
    <name type="common">Green bottle fly</name>
    <name type="synonym">Australian sheep blowfly</name>
    <dbReference type="NCBI Taxonomy" id="7375"/>
    <lineage>
        <taxon>Eukaryota</taxon>
        <taxon>Metazoa</taxon>
        <taxon>Ecdysozoa</taxon>
        <taxon>Arthropoda</taxon>
        <taxon>Hexapoda</taxon>
        <taxon>Insecta</taxon>
        <taxon>Pterygota</taxon>
        <taxon>Neoptera</taxon>
        <taxon>Endopterygota</taxon>
        <taxon>Diptera</taxon>
        <taxon>Brachycera</taxon>
        <taxon>Muscomorpha</taxon>
        <taxon>Oestroidea</taxon>
        <taxon>Calliphoridae</taxon>
        <taxon>Luciliinae</taxon>
        <taxon>Lucilia</taxon>
    </lineage>
</organism>
<feature type="non-terminal residue" evidence="1">
    <location>
        <position position="1"/>
    </location>
</feature>
<dbReference type="Gene3D" id="3.40.50.300">
    <property type="entry name" value="P-loop containing nucleotide triphosphate hydrolases"/>
    <property type="match status" value="1"/>
</dbReference>
<dbReference type="Pfam" id="PF00071">
    <property type="entry name" value="Ras"/>
    <property type="match status" value="1"/>
</dbReference>
<dbReference type="InterPro" id="IPR027417">
    <property type="entry name" value="P-loop_NTPase"/>
</dbReference>
<dbReference type="EMBL" id="JRES01001329">
    <property type="protein sequence ID" value="KNC23598.1"/>
    <property type="molecule type" value="Genomic_DNA"/>
</dbReference>
<name>A0A0L0BUC9_LUCCU</name>
<keyword evidence="2" id="KW-1185">Reference proteome</keyword>
<comment type="caution">
    <text evidence="1">The sequence shown here is derived from an EMBL/GenBank/DDBJ whole genome shotgun (WGS) entry which is preliminary data.</text>
</comment>
<evidence type="ECO:0000313" key="1">
    <source>
        <dbReference type="EMBL" id="KNC23598.1"/>
    </source>
</evidence>
<proteinExistence type="predicted"/>
<dbReference type="GO" id="GO:0005525">
    <property type="term" value="F:GTP binding"/>
    <property type="evidence" value="ECO:0007669"/>
    <property type="project" value="InterPro"/>
</dbReference>
<reference evidence="1 2" key="1">
    <citation type="journal article" date="2015" name="Nat. Commun.">
        <title>Lucilia cuprina genome unlocks parasitic fly biology to underpin future interventions.</title>
        <authorList>
            <person name="Anstead C.A."/>
            <person name="Korhonen P.K."/>
            <person name="Young N.D."/>
            <person name="Hall R.S."/>
            <person name="Jex A.R."/>
            <person name="Murali S.C."/>
            <person name="Hughes D.S."/>
            <person name="Lee S.F."/>
            <person name="Perry T."/>
            <person name="Stroehlein A.J."/>
            <person name="Ansell B.R."/>
            <person name="Breugelmans B."/>
            <person name="Hofmann A."/>
            <person name="Qu J."/>
            <person name="Dugan S."/>
            <person name="Lee S.L."/>
            <person name="Chao H."/>
            <person name="Dinh H."/>
            <person name="Han Y."/>
            <person name="Doddapaneni H.V."/>
            <person name="Worley K.C."/>
            <person name="Muzny D.M."/>
            <person name="Ioannidis P."/>
            <person name="Waterhouse R.M."/>
            <person name="Zdobnov E.M."/>
            <person name="James P.J."/>
            <person name="Bagnall N.H."/>
            <person name="Kotze A.C."/>
            <person name="Gibbs R.A."/>
            <person name="Richards S."/>
            <person name="Batterham P."/>
            <person name="Gasser R.B."/>
        </authorList>
    </citation>
    <scope>NUCLEOTIDE SEQUENCE [LARGE SCALE GENOMIC DNA]</scope>
    <source>
        <strain evidence="1 2">LS</strain>
        <tissue evidence="1">Full body</tissue>
    </source>
</reference>
<evidence type="ECO:0000313" key="2">
    <source>
        <dbReference type="Proteomes" id="UP000037069"/>
    </source>
</evidence>
<dbReference type="SUPFAM" id="SSF52540">
    <property type="entry name" value="P-loop containing nucleoside triphosphate hydrolases"/>
    <property type="match status" value="1"/>
</dbReference>
<dbReference type="GO" id="GO:0003924">
    <property type="term" value="F:GTPase activity"/>
    <property type="evidence" value="ECO:0007669"/>
    <property type="project" value="InterPro"/>
</dbReference>
<dbReference type="AlphaFoldDB" id="A0A0L0BUC9"/>
<protein>
    <submittedName>
        <fullName evidence="1">Uncharacterized protein</fullName>
    </submittedName>
</protein>
<gene>
    <name evidence="1" type="ORF">FF38_11949</name>
</gene>
<dbReference type="Proteomes" id="UP000037069">
    <property type="component" value="Unassembled WGS sequence"/>
</dbReference>
<feature type="non-terminal residue" evidence="1">
    <location>
        <position position="168"/>
    </location>
</feature>
<sequence length="168" mass="19193">LKTSALVITEERGRPYWSSIIEKKAINSLIGRCNRLPIHTPRGVGKTCLVTKYIKNTLHKDVGPTIAASFFTCKVILDDAKVKLQAISYENVGQINTTKFIFFHATRFMELDISWWGQFLRMSYKLFPNLLLRSGYPTPLDLNPVNELHQTAEPKEIQVPIELDLPYS</sequence>
<dbReference type="InterPro" id="IPR001806">
    <property type="entry name" value="Small_GTPase"/>
</dbReference>
<dbReference type="STRING" id="7375.A0A0L0BUC9"/>